<dbReference type="Gene3D" id="3.30.530.20">
    <property type="match status" value="1"/>
</dbReference>
<dbReference type="SUPFAM" id="SSF55961">
    <property type="entry name" value="Bet v1-like"/>
    <property type="match status" value="1"/>
</dbReference>
<sequence length="185" mass="19295">MRYAVLAAAGAALLSVPAAAEVVESATGGFASTHYALVAADRDTVWEQLVHPENWWSHSWSDDSANLSLDPQAGGCFCERIPGVDGYPDGSVEHMRVVAVFPAAMLRLDGSLGPLQAEGLAGTLTVTLTDEAVGTGIRWDYITGGQSRIPPEQLAPVVDAVQAEFLGGLVAQLGGDIAGDLQHVE</sequence>
<feature type="chain" id="PRO_5045098634" evidence="1">
    <location>
        <begin position="21"/>
        <end position="185"/>
    </location>
</feature>
<evidence type="ECO:0000256" key="1">
    <source>
        <dbReference type="SAM" id="SignalP"/>
    </source>
</evidence>
<accession>A0ABU9IE57</accession>
<proteinExistence type="predicted"/>
<name>A0ABU9IE57_9SPHN</name>
<evidence type="ECO:0000313" key="2">
    <source>
        <dbReference type="EMBL" id="MEL1250699.1"/>
    </source>
</evidence>
<keyword evidence="1" id="KW-0732">Signal</keyword>
<protein>
    <submittedName>
        <fullName evidence="2">ATPase</fullName>
    </submittedName>
</protein>
<reference evidence="2 3" key="1">
    <citation type="submission" date="2024-04" db="EMBL/GenBank/DDBJ databases">
        <title>Aurantiacibacter sp. DGU6 16S ribosomal RNA gene Genome sequencing and assembly.</title>
        <authorList>
            <person name="Park S."/>
        </authorList>
    </citation>
    <scope>NUCLEOTIDE SEQUENCE [LARGE SCALE GENOMIC DNA]</scope>
    <source>
        <strain evidence="2 3">DGU6</strain>
    </source>
</reference>
<comment type="caution">
    <text evidence="2">The sequence shown here is derived from an EMBL/GenBank/DDBJ whole genome shotgun (WGS) entry which is preliminary data.</text>
</comment>
<feature type="signal peptide" evidence="1">
    <location>
        <begin position="1"/>
        <end position="20"/>
    </location>
</feature>
<dbReference type="InterPro" id="IPR023393">
    <property type="entry name" value="START-like_dom_sf"/>
</dbReference>
<dbReference type="RefSeq" id="WP_341673210.1">
    <property type="nucleotide sequence ID" value="NZ_JBBYHV010000001.1"/>
</dbReference>
<gene>
    <name evidence="2" type="ORF">AAEO60_08450</name>
</gene>
<evidence type="ECO:0000313" key="3">
    <source>
        <dbReference type="Proteomes" id="UP001497045"/>
    </source>
</evidence>
<keyword evidence="3" id="KW-1185">Reference proteome</keyword>
<organism evidence="2 3">
    <name type="scientific">Aurantiacibacter gilvus</name>
    <dbReference type="NCBI Taxonomy" id="3139141"/>
    <lineage>
        <taxon>Bacteria</taxon>
        <taxon>Pseudomonadati</taxon>
        <taxon>Pseudomonadota</taxon>
        <taxon>Alphaproteobacteria</taxon>
        <taxon>Sphingomonadales</taxon>
        <taxon>Erythrobacteraceae</taxon>
        <taxon>Aurantiacibacter</taxon>
    </lineage>
</organism>
<dbReference type="Proteomes" id="UP001497045">
    <property type="component" value="Unassembled WGS sequence"/>
</dbReference>
<dbReference type="EMBL" id="JBBYHV010000001">
    <property type="protein sequence ID" value="MEL1250699.1"/>
    <property type="molecule type" value="Genomic_DNA"/>
</dbReference>